<evidence type="ECO:0000313" key="8">
    <source>
        <dbReference type="EMBL" id="KAH8039131.1"/>
    </source>
</evidence>
<dbReference type="SMART" id="SM00233">
    <property type="entry name" value="PH"/>
    <property type="match status" value="1"/>
</dbReference>
<dbReference type="InterPro" id="IPR001849">
    <property type="entry name" value="PH_domain"/>
</dbReference>
<dbReference type="Gene3D" id="2.30.29.30">
    <property type="entry name" value="Pleckstrin-homology domain (PH domain)/Phosphotyrosine-binding domain (PTB)"/>
    <property type="match status" value="1"/>
</dbReference>
<dbReference type="InterPro" id="IPR011993">
    <property type="entry name" value="PH-like_dom_sf"/>
</dbReference>
<evidence type="ECO:0000256" key="2">
    <source>
        <dbReference type="ARBA" id="ARBA00006708"/>
    </source>
</evidence>
<dbReference type="SUPFAM" id="SSF55550">
    <property type="entry name" value="SH2 domain"/>
    <property type="match status" value="1"/>
</dbReference>
<dbReference type="PROSITE" id="PS50200">
    <property type="entry name" value="RA"/>
    <property type="match status" value="1"/>
</dbReference>
<feature type="domain" description="SH2" evidence="6">
    <location>
        <begin position="459"/>
        <end position="555"/>
    </location>
</feature>
<evidence type="ECO:0000259" key="7">
    <source>
        <dbReference type="PROSITE" id="PS50200"/>
    </source>
</evidence>
<name>A0A9J6EX45_RHIMP</name>
<feature type="domain" description="Ras-associating" evidence="7">
    <location>
        <begin position="153"/>
        <end position="197"/>
    </location>
</feature>
<evidence type="ECO:0000259" key="6">
    <source>
        <dbReference type="PROSITE" id="PS50001"/>
    </source>
</evidence>
<comment type="similarity">
    <text evidence="2">Belongs to the GRB7/10/14 family.</text>
</comment>
<dbReference type="InterPro" id="IPR000159">
    <property type="entry name" value="RA_dom"/>
</dbReference>
<accession>A0A9J6EX45</accession>
<dbReference type="Proteomes" id="UP000821866">
    <property type="component" value="Chromosome 1"/>
</dbReference>
<dbReference type="AlphaFoldDB" id="A0A9J6EX45"/>
<dbReference type="SUPFAM" id="SSF50729">
    <property type="entry name" value="PH domain-like"/>
    <property type="match status" value="1"/>
</dbReference>
<evidence type="ECO:0000256" key="1">
    <source>
        <dbReference type="ARBA" id="ARBA00004496"/>
    </source>
</evidence>
<dbReference type="PRINTS" id="PR00401">
    <property type="entry name" value="SH2DOMAIN"/>
</dbReference>
<proteinExistence type="inferred from homology"/>
<evidence type="ECO:0000256" key="3">
    <source>
        <dbReference type="ARBA" id="ARBA00022490"/>
    </source>
</evidence>
<dbReference type="VEuPathDB" id="VectorBase:LOC119159652"/>
<sequence length="577" mass="64328">MGAEKVSSRCGCCLRKGAESDGGGRGLSCVTLRCGGCGKSKSCSVFFTCGALGVQAALTFHLPDGGTQRVVVEENLRCIDLCHLLTLKLNVARSPTWTLVERIAQPRIGDSCTCEGERAHCTWLCRRSNPTRSSALNGTIASPNSTVIAPPEVLVVVYPKQRKRSLEDHEEVLQVYASWGKNKEHSGNNFYFRQDFRKYEFFNSPLQFFSLDMVDLGPQLDCLAESTDLAKLITLQNILSQGERCPVVHSLLWYREAGKQSWKQSYFRVEDGELSVLPSGHKVGPYLLITALGKCNASCCLIQSTESCSYFPLHVFQPVRSSGTGSSELMWFCSGTEQQRQCWIIALRLAKFGKKLRENYKELRSRYSEHAWAPEPCRDSMSSPWVAMDFTGSKGRVIEDPQEAEAVAAAEAHVWKRKLPCCRSGQASPTTVPPPSGPPPQWAGPPATAELGLQHMQPWFYSGMSREEATQLLLKHGTVDGVFLVRQSLTKPGSYVLCYVYRGKVHHVQIISVEEKDQLCYSLDNGRTKFYDLLQLVEFYQLNLSYLPTKLTHFLVHQPRRKCTPPSSSPSASSPFN</sequence>
<dbReference type="Pfam" id="PF08947">
    <property type="entry name" value="BPS"/>
    <property type="match status" value="1"/>
</dbReference>
<dbReference type="SUPFAM" id="SSF54236">
    <property type="entry name" value="Ubiquitin-like"/>
    <property type="match status" value="1"/>
</dbReference>
<dbReference type="InterPro" id="IPR000980">
    <property type="entry name" value="SH2"/>
</dbReference>
<evidence type="ECO:0000256" key="5">
    <source>
        <dbReference type="PROSITE-ProRule" id="PRU00191"/>
    </source>
</evidence>
<comment type="caution">
    <text evidence="8">The sequence shown here is derived from an EMBL/GenBank/DDBJ whole genome shotgun (WGS) entry which is preliminary data.</text>
</comment>
<dbReference type="PROSITE" id="PS50001">
    <property type="entry name" value="SH2"/>
    <property type="match status" value="1"/>
</dbReference>
<dbReference type="SMART" id="SM00252">
    <property type="entry name" value="SH2"/>
    <property type="match status" value="1"/>
</dbReference>
<evidence type="ECO:0008006" key="10">
    <source>
        <dbReference type="Google" id="ProtNLM"/>
    </source>
</evidence>
<dbReference type="InterPro" id="IPR029071">
    <property type="entry name" value="Ubiquitin-like_domsf"/>
</dbReference>
<keyword evidence="9" id="KW-1185">Reference proteome</keyword>
<keyword evidence="4 5" id="KW-0727">SH2 domain</keyword>
<evidence type="ECO:0000313" key="9">
    <source>
        <dbReference type="Proteomes" id="UP000821866"/>
    </source>
</evidence>
<dbReference type="Gene3D" id="3.10.20.90">
    <property type="entry name" value="Phosphatidylinositol 3-kinase Catalytic Subunit, Chain A, domain 1"/>
    <property type="match status" value="2"/>
</dbReference>
<dbReference type="InterPro" id="IPR036860">
    <property type="entry name" value="SH2_dom_sf"/>
</dbReference>
<dbReference type="GO" id="GO:0005737">
    <property type="term" value="C:cytoplasm"/>
    <property type="evidence" value="ECO:0007669"/>
    <property type="project" value="UniProtKB-SubCell"/>
</dbReference>
<keyword evidence="3" id="KW-0963">Cytoplasm</keyword>
<dbReference type="PANTHER" id="PTHR11243">
    <property type="entry name" value="GROWTH FACTOR RECEPTOR-BOUND PROTEIN"/>
    <property type="match status" value="1"/>
</dbReference>
<dbReference type="Gene3D" id="3.30.505.10">
    <property type="entry name" value="SH2 domain"/>
    <property type="match status" value="1"/>
</dbReference>
<dbReference type="GO" id="GO:0007165">
    <property type="term" value="P:signal transduction"/>
    <property type="evidence" value="ECO:0007669"/>
    <property type="project" value="InterPro"/>
</dbReference>
<gene>
    <name evidence="8" type="ORF">HPB51_005307</name>
</gene>
<dbReference type="PANTHER" id="PTHR11243:SF38">
    <property type="entry name" value="GROWTH FACTOR RECEPTOR-BOUND PROTEIN 14-LIKE ISOFORM X1"/>
    <property type="match status" value="1"/>
</dbReference>
<comment type="subcellular location">
    <subcellularLocation>
        <location evidence="1">Cytoplasm</location>
    </subcellularLocation>
</comment>
<dbReference type="Pfam" id="PF00017">
    <property type="entry name" value="SH2"/>
    <property type="match status" value="1"/>
</dbReference>
<dbReference type="InterPro" id="IPR015042">
    <property type="entry name" value="BPS-dom"/>
</dbReference>
<organism evidence="8 9">
    <name type="scientific">Rhipicephalus microplus</name>
    <name type="common">Cattle tick</name>
    <name type="synonym">Boophilus microplus</name>
    <dbReference type="NCBI Taxonomy" id="6941"/>
    <lineage>
        <taxon>Eukaryota</taxon>
        <taxon>Metazoa</taxon>
        <taxon>Ecdysozoa</taxon>
        <taxon>Arthropoda</taxon>
        <taxon>Chelicerata</taxon>
        <taxon>Arachnida</taxon>
        <taxon>Acari</taxon>
        <taxon>Parasitiformes</taxon>
        <taxon>Ixodida</taxon>
        <taxon>Ixodoidea</taxon>
        <taxon>Ixodidae</taxon>
        <taxon>Rhipicephalinae</taxon>
        <taxon>Rhipicephalus</taxon>
        <taxon>Boophilus</taxon>
    </lineage>
</organism>
<reference evidence="8" key="1">
    <citation type="journal article" date="2020" name="Cell">
        <title>Large-Scale Comparative Analyses of Tick Genomes Elucidate Their Genetic Diversity and Vector Capacities.</title>
        <authorList>
            <consortium name="Tick Genome and Microbiome Consortium (TIGMIC)"/>
            <person name="Jia N."/>
            <person name="Wang J."/>
            <person name="Shi W."/>
            <person name="Du L."/>
            <person name="Sun Y."/>
            <person name="Zhan W."/>
            <person name="Jiang J.F."/>
            <person name="Wang Q."/>
            <person name="Zhang B."/>
            <person name="Ji P."/>
            <person name="Bell-Sakyi L."/>
            <person name="Cui X.M."/>
            <person name="Yuan T.T."/>
            <person name="Jiang B.G."/>
            <person name="Yang W.F."/>
            <person name="Lam T.T."/>
            <person name="Chang Q.C."/>
            <person name="Ding S.J."/>
            <person name="Wang X.J."/>
            <person name="Zhu J.G."/>
            <person name="Ruan X.D."/>
            <person name="Zhao L."/>
            <person name="Wei J.T."/>
            <person name="Ye R.Z."/>
            <person name="Que T.C."/>
            <person name="Du C.H."/>
            <person name="Zhou Y.H."/>
            <person name="Cheng J.X."/>
            <person name="Dai P.F."/>
            <person name="Guo W.B."/>
            <person name="Han X.H."/>
            <person name="Huang E.J."/>
            <person name="Li L.F."/>
            <person name="Wei W."/>
            <person name="Gao Y.C."/>
            <person name="Liu J.Z."/>
            <person name="Shao H.Z."/>
            <person name="Wang X."/>
            <person name="Wang C.C."/>
            <person name="Yang T.C."/>
            <person name="Huo Q.B."/>
            <person name="Li W."/>
            <person name="Chen H.Y."/>
            <person name="Chen S.E."/>
            <person name="Zhou L.G."/>
            <person name="Ni X.B."/>
            <person name="Tian J.H."/>
            <person name="Sheng Y."/>
            <person name="Liu T."/>
            <person name="Pan Y.S."/>
            <person name="Xia L.Y."/>
            <person name="Li J."/>
            <person name="Zhao F."/>
            <person name="Cao W.C."/>
        </authorList>
    </citation>
    <scope>NUCLEOTIDE SEQUENCE</scope>
    <source>
        <strain evidence="8">Rmic-2018</strain>
    </source>
</reference>
<dbReference type="InterPro" id="IPR039664">
    <property type="entry name" value="GRB/APBB1IP"/>
</dbReference>
<dbReference type="EMBL" id="JABSTU010000001">
    <property type="protein sequence ID" value="KAH8039131.1"/>
    <property type="molecule type" value="Genomic_DNA"/>
</dbReference>
<protein>
    <recommendedName>
        <fullName evidence="10">Growth factor receptor-bound protein 14</fullName>
    </recommendedName>
</protein>
<evidence type="ECO:0000256" key="4">
    <source>
        <dbReference type="ARBA" id="ARBA00022999"/>
    </source>
</evidence>
<reference evidence="8" key="2">
    <citation type="submission" date="2021-09" db="EMBL/GenBank/DDBJ databases">
        <authorList>
            <person name="Jia N."/>
            <person name="Wang J."/>
            <person name="Shi W."/>
            <person name="Du L."/>
            <person name="Sun Y."/>
            <person name="Zhan W."/>
            <person name="Jiang J."/>
            <person name="Wang Q."/>
            <person name="Zhang B."/>
            <person name="Ji P."/>
            <person name="Sakyi L.B."/>
            <person name="Cui X."/>
            <person name="Yuan T."/>
            <person name="Jiang B."/>
            <person name="Yang W."/>
            <person name="Lam T.T.-Y."/>
            <person name="Chang Q."/>
            <person name="Ding S."/>
            <person name="Wang X."/>
            <person name="Zhu J."/>
            <person name="Ruan X."/>
            <person name="Zhao L."/>
            <person name="Wei J."/>
            <person name="Que T."/>
            <person name="Du C."/>
            <person name="Cheng J."/>
            <person name="Dai P."/>
            <person name="Han X."/>
            <person name="Huang E."/>
            <person name="Gao Y."/>
            <person name="Liu J."/>
            <person name="Shao H."/>
            <person name="Ye R."/>
            <person name="Li L."/>
            <person name="Wei W."/>
            <person name="Wang X."/>
            <person name="Wang C."/>
            <person name="Huo Q."/>
            <person name="Li W."/>
            <person name="Guo W."/>
            <person name="Chen H."/>
            <person name="Chen S."/>
            <person name="Zhou L."/>
            <person name="Zhou L."/>
            <person name="Ni X."/>
            <person name="Tian J."/>
            <person name="Zhou Y."/>
            <person name="Sheng Y."/>
            <person name="Liu T."/>
            <person name="Pan Y."/>
            <person name="Xia L."/>
            <person name="Li J."/>
            <person name="Zhao F."/>
            <person name="Cao W."/>
        </authorList>
    </citation>
    <scope>NUCLEOTIDE SEQUENCE</scope>
    <source>
        <strain evidence="8">Rmic-2018</strain>
        <tissue evidence="8">Larvae</tissue>
    </source>
</reference>